<evidence type="ECO:0000313" key="2">
    <source>
        <dbReference type="Proteomes" id="UP000614287"/>
    </source>
</evidence>
<reference evidence="1" key="2">
    <citation type="submission" date="2020-09" db="EMBL/GenBank/DDBJ databases">
        <authorList>
            <person name="Sun Q."/>
            <person name="Kim S."/>
        </authorList>
    </citation>
    <scope>NUCLEOTIDE SEQUENCE</scope>
    <source>
        <strain evidence="1">KCTC 32501</strain>
    </source>
</reference>
<dbReference type="RefSeq" id="WP_189493797.1">
    <property type="nucleotide sequence ID" value="NZ_BMZG01000012.1"/>
</dbReference>
<accession>A0A8J3CLY2</accession>
<dbReference type="InterPro" id="IPR009003">
    <property type="entry name" value="Peptidase_S1_PA"/>
</dbReference>
<protein>
    <recommendedName>
        <fullName evidence="3">Trypsin-like peptidase domain-containing protein</fullName>
    </recommendedName>
</protein>
<sequence length="267" mass="30725">MDLYPERFNAGSIQSIYLEIYFSDELHRESICRSGTGFLVANSSESPRKVFLVTAKHNFTGLDFFTNDPLGDQPRLIKIFLPHRKQLRWKPIEIPLYNRENNPLWIEHPTKDTDIALLEVHCDELLEYGLPYVDHIVVNPRLNVTDSISVVGFPLERKGQYLAIWTTGFVATDPELDFHFKGEEYPFFLISAKTWHGQSGSPVYTGPFAWFSRSNERFYCDSGGFIHLPHMYSGRLNPKEDGKSSDVGIVWKNTVIREIFHHAIGTT</sequence>
<dbReference type="Pfam" id="PF13365">
    <property type="entry name" value="Trypsin_2"/>
    <property type="match status" value="1"/>
</dbReference>
<dbReference type="Proteomes" id="UP000614287">
    <property type="component" value="Unassembled WGS sequence"/>
</dbReference>
<reference evidence="1" key="1">
    <citation type="journal article" date="2014" name="Int. J. Syst. Evol. Microbiol.">
        <title>Complete genome sequence of Corynebacterium casei LMG S-19264T (=DSM 44701T), isolated from a smear-ripened cheese.</title>
        <authorList>
            <consortium name="US DOE Joint Genome Institute (JGI-PGF)"/>
            <person name="Walter F."/>
            <person name="Albersmeier A."/>
            <person name="Kalinowski J."/>
            <person name="Ruckert C."/>
        </authorList>
    </citation>
    <scope>NUCLEOTIDE SEQUENCE</scope>
    <source>
        <strain evidence="1">KCTC 32501</strain>
    </source>
</reference>
<keyword evidence="2" id="KW-1185">Reference proteome</keyword>
<name>A0A8J3CLY2_9BURK</name>
<dbReference type="AlphaFoldDB" id="A0A8J3CLY2"/>
<gene>
    <name evidence="1" type="ORF">GCM10009007_19700</name>
</gene>
<organism evidence="1 2">
    <name type="scientific">Formosimonas limnophila</name>
    <dbReference type="NCBI Taxonomy" id="1384487"/>
    <lineage>
        <taxon>Bacteria</taxon>
        <taxon>Pseudomonadati</taxon>
        <taxon>Pseudomonadota</taxon>
        <taxon>Betaproteobacteria</taxon>
        <taxon>Burkholderiales</taxon>
        <taxon>Burkholderiaceae</taxon>
        <taxon>Formosimonas</taxon>
    </lineage>
</organism>
<evidence type="ECO:0000313" key="1">
    <source>
        <dbReference type="EMBL" id="GHA78636.1"/>
    </source>
</evidence>
<proteinExistence type="predicted"/>
<comment type="caution">
    <text evidence="1">The sequence shown here is derived from an EMBL/GenBank/DDBJ whole genome shotgun (WGS) entry which is preliminary data.</text>
</comment>
<dbReference type="EMBL" id="BMZG01000012">
    <property type="protein sequence ID" value="GHA78636.1"/>
    <property type="molecule type" value="Genomic_DNA"/>
</dbReference>
<evidence type="ECO:0008006" key="3">
    <source>
        <dbReference type="Google" id="ProtNLM"/>
    </source>
</evidence>
<dbReference type="SUPFAM" id="SSF50494">
    <property type="entry name" value="Trypsin-like serine proteases"/>
    <property type="match status" value="1"/>
</dbReference>